<keyword evidence="1" id="KW-1133">Transmembrane helix</keyword>
<dbReference type="EnsemblMetazoa" id="CapteT193451">
    <property type="protein sequence ID" value="CapteP193451"/>
    <property type="gene ID" value="CapteG193451"/>
</dbReference>
<keyword evidence="4" id="KW-1185">Reference proteome</keyword>
<sequence>MPGCKRKEIMHSEYRVGQIFRKWILVTQLVDSNSYAPICELLLRRALPDLAQNSSGLNARLRRVKAAFISDGLEDWEIAVIDVIGVLAILIAVVNVIGSTGKSNIRQENGSENAKIENNYSQQDSSLMSINVIFAIAIQPFVLLAEILCQYLFLSYLRCAVLVIMSCTLLKELTHMCVHALLCSFANSTENHWLIVIGKADKYL</sequence>
<feature type="transmembrane region" description="Helical" evidence="1">
    <location>
        <begin position="125"/>
        <end position="145"/>
    </location>
</feature>
<dbReference type="EMBL" id="KB308559">
    <property type="protein sequence ID" value="ELT97493.1"/>
    <property type="molecule type" value="Genomic_DNA"/>
</dbReference>
<dbReference type="HOGENOM" id="CLU_1344409_0_0_1"/>
<keyword evidence="1" id="KW-0472">Membrane</keyword>
<dbReference type="AlphaFoldDB" id="R7TUA8"/>
<dbReference type="EMBL" id="AMQN01002180">
    <property type="status" value="NOT_ANNOTATED_CDS"/>
    <property type="molecule type" value="Genomic_DNA"/>
</dbReference>
<evidence type="ECO:0000313" key="2">
    <source>
        <dbReference type="EMBL" id="ELT97493.1"/>
    </source>
</evidence>
<evidence type="ECO:0000256" key="1">
    <source>
        <dbReference type="SAM" id="Phobius"/>
    </source>
</evidence>
<reference evidence="2 4" key="2">
    <citation type="journal article" date="2013" name="Nature">
        <title>Insights into bilaterian evolution from three spiralian genomes.</title>
        <authorList>
            <person name="Simakov O."/>
            <person name="Marletaz F."/>
            <person name="Cho S.J."/>
            <person name="Edsinger-Gonzales E."/>
            <person name="Havlak P."/>
            <person name="Hellsten U."/>
            <person name="Kuo D.H."/>
            <person name="Larsson T."/>
            <person name="Lv J."/>
            <person name="Arendt D."/>
            <person name="Savage R."/>
            <person name="Osoegawa K."/>
            <person name="de Jong P."/>
            <person name="Grimwood J."/>
            <person name="Chapman J.A."/>
            <person name="Shapiro H."/>
            <person name="Aerts A."/>
            <person name="Otillar R.P."/>
            <person name="Terry A.Y."/>
            <person name="Boore J.L."/>
            <person name="Grigoriev I.V."/>
            <person name="Lindberg D.R."/>
            <person name="Seaver E.C."/>
            <person name="Weisblat D.A."/>
            <person name="Putnam N.H."/>
            <person name="Rokhsar D.S."/>
        </authorList>
    </citation>
    <scope>NUCLEOTIDE SEQUENCE</scope>
    <source>
        <strain evidence="2 4">I ESC-2004</strain>
    </source>
</reference>
<dbReference type="Proteomes" id="UP000014760">
    <property type="component" value="Unassembled WGS sequence"/>
</dbReference>
<proteinExistence type="predicted"/>
<evidence type="ECO:0000313" key="3">
    <source>
        <dbReference type="EnsemblMetazoa" id="CapteP193451"/>
    </source>
</evidence>
<reference evidence="4" key="1">
    <citation type="submission" date="2012-12" db="EMBL/GenBank/DDBJ databases">
        <authorList>
            <person name="Hellsten U."/>
            <person name="Grimwood J."/>
            <person name="Chapman J.A."/>
            <person name="Shapiro H."/>
            <person name="Aerts A."/>
            <person name="Otillar R.P."/>
            <person name="Terry A.Y."/>
            <person name="Boore J.L."/>
            <person name="Simakov O."/>
            <person name="Marletaz F."/>
            <person name="Cho S.-J."/>
            <person name="Edsinger-Gonzales E."/>
            <person name="Havlak P."/>
            <person name="Kuo D.-H."/>
            <person name="Larsson T."/>
            <person name="Lv J."/>
            <person name="Arendt D."/>
            <person name="Savage R."/>
            <person name="Osoegawa K."/>
            <person name="de Jong P."/>
            <person name="Lindberg D.R."/>
            <person name="Seaver E.C."/>
            <person name="Weisblat D.A."/>
            <person name="Putnam N.H."/>
            <person name="Grigoriev I.V."/>
            <person name="Rokhsar D.S."/>
        </authorList>
    </citation>
    <scope>NUCLEOTIDE SEQUENCE</scope>
    <source>
        <strain evidence="4">I ESC-2004</strain>
    </source>
</reference>
<gene>
    <name evidence="2" type="ORF">CAPTEDRAFT_193451</name>
</gene>
<organism evidence="2">
    <name type="scientific">Capitella teleta</name>
    <name type="common">Polychaete worm</name>
    <dbReference type="NCBI Taxonomy" id="283909"/>
    <lineage>
        <taxon>Eukaryota</taxon>
        <taxon>Metazoa</taxon>
        <taxon>Spiralia</taxon>
        <taxon>Lophotrochozoa</taxon>
        <taxon>Annelida</taxon>
        <taxon>Polychaeta</taxon>
        <taxon>Sedentaria</taxon>
        <taxon>Scolecida</taxon>
        <taxon>Capitellidae</taxon>
        <taxon>Capitella</taxon>
    </lineage>
</organism>
<keyword evidence="1" id="KW-0812">Transmembrane</keyword>
<feature type="transmembrane region" description="Helical" evidence="1">
    <location>
        <begin position="78"/>
        <end position="97"/>
    </location>
</feature>
<reference evidence="3" key="3">
    <citation type="submission" date="2015-06" db="UniProtKB">
        <authorList>
            <consortium name="EnsemblMetazoa"/>
        </authorList>
    </citation>
    <scope>IDENTIFICATION</scope>
</reference>
<protein>
    <submittedName>
        <fullName evidence="2 3">Uncharacterized protein</fullName>
    </submittedName>
</protein>
<name>R7TUA8_CAPTE</name>
<evidence type="ECO:0000313" key="4">
    <source>
        <dbReference type="Proteomes" id="UP000014760"/>
    </source>
</evidence>
<accession>R7TUA8</accession>